<dbReference type="PANTHER" id="PTHR12714:SF9">
    <property type="entry name" value="PROTEIN-S-ISOPRENYLCYSTEINE O-METHYLTRANSFERASE"/>
    <property type="match status" value="1"/>
</dbReference>
<dbReference type="GO" id="GO:0012505">
    <property type="term" value="C:endomembrane system"/>
    <property type="evidence" value="ECO:0007669"/>
    <property type="project" value="UniProtKB-SubCell"/>
</dbReference>
<feature type="transmembrane region" description="Helical" evidence="5">
    <location>
        <begin position="101"/>
        <end position="134"/>
    </location>
</feature>
<name>A0A517YNI9_9BACT</name>
<dbReference type="Gene3D" id="1.20.120.1630">
    <property type="match status" value="1"/>
</dbReference>
<dbReference type="GO" id="GO:0016740">
    <property type="term" value="F:transferase activity"/>
    <property type="evidence" value="ECO:0007669"/>
    <property type="project" value="UniProtKB-ARBA"/>
</dbReference>
<reference evidence="6 7" key="1">
    <citation type="submission" date="2019-02" db="EMBL/GenBank/DDBJ databases">
        <title>Deep-cultivation of Planctomycetes and their phenomic and genomic characterization uncovers novel biology.</title>
        <authorList>
            <person name="Wiegand S."/>
            <person name="Jogler M."/>
            <person name="Boedeker C."/>
            <person name="Pinto D."/>
            <person name="Vollmers J."/>
            <person name="Rivas-Marin E."/>
            <person name="Kohn T."/>
            <person name="Peeters S.H."/>
            <person name="Heuer A."/>
            <person name="Rast P."/>
            <person name="Oberbeckmann S."/>
            <person name="Bunk B."/>
            <person name="Jeske O."/>
            <person name="Meyerdierks A."/>
            <person name="Storesund J.E."/>
            <person name="Kallscheuer N."/>
            <person name="Luecker S."/>
            <person name="Lage O.M."/>
            <person name="Pohl T."/>
            <person name="Merkel B.J."/>
            <person name="Hornburger P."/>
            <person name="Mueller R.-W."/>
            <person name="Bruemmer F."/>
            <person name="Labrenz M."/>
            <person name="Spormann A.M."/>
            <person name="Op den Camp H."/>
            <person name="Overmann J."/>
            <person name="Amann R."/>
            <person name="Jetten M.S.M."/>
            <person name="Mascher T."/>
            <person name="Medema M.H."/>
            <person name="Devos D.P."/>
            <person name="Kaster A.-K."/>
            <person name="Ovreas L."/>
            <person name="Rohde M."/>
            <person name="Galperin M.Y."/>
            <person name="Jogler C."/>
        </authorList>
    </citation>
    <scope>NUCLEOTIDE SEQUENCE [LARGE SCALE GENOMIC DNA]</scope>
    <source>
        <strain evidence="6 7">ETA_A8</strain>
    </source>
</reference>
<evidence type="ECO:0000256" key="2">
    <source>
        <dbReference type="ARBA" id="ARBA00022692"/>
    </source>
</evidence>
<feature type="transmembrane region" description="Helical" evidence="5">
    <location>
        <begin position="27"/>
        <end position="48"/>
    </location>
</feature>
<comment type="subcellular location">
    <subcellularLocation>
        <location evidence="1">Endomembrane system</location>
        <topology evidence="1">Multi-pass membrane protein</topology>
    </subcellularLocation>
</comment>
<evidence type="ECO:0000256" key="1">
    <source>
        <dbReference type="ARBA" id="ARBA00004127"/>
    </source>
</evidence>
<evidence type="ECO:0000313" key="7">
    <source>
        <dbReference type="Proteomes" id="UP000315017"/>
    </source>
</evidence>
<dbReference type="InterPro" id="IPR007318">
    <property type="entry name" value="Phopholipid_MeTrfase"/>
</dbReference>
<dbReference type="Proteomes" id="UP000315017">
    <property type="component" value="Chromosome"/>
</dbReference>
<dbReference type="OrthoDB" id="211732at2"/>
<dbReference type="AlphaFoldDB" id="A0A517YNI9"/>
<evidence type="ECO:0000256" key="3">
    <source>
        <dbReference type="ARBA" id="ARBA00022989"/>
    </source>
</evidence>
<dbReference type="RefSeq" id="WP_145099488.1">
    <property type="nucleotide sequence ID" value="NZ_CP036274.1"/>
</dbReference>
<proteinExistence type="predicted"/>
<feature type="transmembrane region" description="Helical" evidence="5">
    <location>
        <begin position="60"/>
        <end position="80"/>
    </location>
</feature>
<evidence type="ECO:0000313" key="6">
    <source>
        <dbReference type="EMBL" id="QDU31781.1"/>
    </source>
</evidence>
<keyword evidence="4 5" id="KW-0472">Membrane</keyword>
<evidence type="ECO:0000256" key="4">
    <source>
        <dbReference type="ARBA" id="ARBA00023136"/>
    </source>
</evidence>
<keyword evidence="7" id="KW-1185">Reference proteome</keyword>
<dbReference type="KEGG" id="aagg:ETAA8_69410"/>
<keyword evidence="3 5" id="KW-1133">Transmembrane helix</keyword>
<dbReference type="PANTHER" id="PTHR12714">
    <property type="entry name" value="PROTEIN-S ISOPRENYLCYSTEINE O-METHYLTRANSFERASE"/>
    <property type="match status" value="1"/>
</dbReference>
<dbReference type="EMBL" id="CP036274">
    <property type="protein sequence ID" value="QDU31781.1"/>
    <property type="molecule type" value="Genomic_DNA"/>
</dbReference>
<organism evidence="6 7">
    <name type="scientific">Anatilimnocola aggregata</name>
    <dbReference type="NCBI Taxonomy" id="2528021"/>
    <lineage>
        <taxon>Bacteria</taxon>
        <taxon>Pseudomonadati</taxon>
        <taxon>Planctomycetota</taxon>
        <taxon>Planctomycetia</taxon>
        <taxon>Pirellulales</taxon>
        <taxon>Pirellulaceae</taxon>
        <taxon>Anatilimnocola</taxon>
    </lineage>
</organism>
<gene>
    <name evidence="6" type="ORF">ETAA8_69410</name>
</gene>
<keyword evidence="2 5" id="KW-0812">Transmembrane</keyword>
<evidence type="ECO:0008006" key="8">
    <source>
        <dbReference type="Google" id="ProtNLM"/>
    </source>
</evidence>
<evidence type="ECO:0000256" key="5">
    <source>
        <dbReference type="SAM" id="Phobius"/>
    </source>
</evidence>
<accession>A0A517YNI9</accession>
<sequence>MNAAPTEARTFIDPVSASRDFIRRSRAWISLLLLCPVIVLAVFSRTHFADDSLAELGVEIAAWAFFLCGALLRWWATLYIGGRKLNELIVDGPYSICRNPLYLGSLLMCLSVGIFMQSLLLIGAMLLVSIIYLTITVPVEEERLAVCYGDEFRDYCRRVPRIIPNFSTYQSREEITVRLIGLRAELLRMMHWGAIPVLWYFLEHVRMLSWWPAWFNLP</sequence>
<dbReference type="Pfam" id="PF04191">
    <property type="entry name" value="PEMT"/>
    <property type="match status" value="1"/>
</dbReference>
<protein>
    <recommendedName>
        <fullName evidence="8">Isoprenylcysteine carboxylmethyltransferase family protein</fullName>
    </recommendedName>
</protein>